<name>A0A2J7YQY9_STRMQ</name>
<keyword evidence="3" id="KW-1185">Reference proteome</keyword>
<dbReference type="AlphaFoldDB" id="A0A2J7YQY9"/>
<accession>A0A2J7YQY9</accession>
<dbReference type="EMBL" id="LJIW01000002">
    <property type="protein sequence ID" value="PNG90452.1"/>
    <property type="molecule type" value="Genomic_DNA"/>
</dbReference>
<protein>
    <submittedName>
        <fullName evidence="2">Uncharacterized protein</fullName>
    </submittedName>
</protein>
<gene>
    <name evidence="2" type="ORF">SMF913_25917</name>
</gene>
<reference evidence="2 3" key="1">
    <citation type="submission" date="2015-09" db="EMBL/GenBank/DDBJ databases">
        <title>Genome sequence, genome mining and natural product profiling of a biocontrol bacterium Streptomyces malaysiensis F913.</title>
        <authorList>
            <person name="Xu Y."/>
            <person name="Wei J."/>
            <person name="Xie J."/>
            <person name="Li T."/>
            <person name="Zhou Z."/>
        </authorList>
    </citation>
    <scope>NUCLEOTIDE SEQUENCE [LARGE SCALE GENOMIC DNA]</scope>
    <source>
        <strain evidence="2 3">F913</strain>
    </source>
</reference>
<sequence>MAAGVRQLAHHAERQAFLRGRRLGSEEPGPLLLRQLGESFQERRFARAQRASDDKERSASAYGLPQGGCRLRQFSPAFQ</sequence>
<evidence type="ECO:0000256" key="1">
    <source>
        <dbReference type="SAM" id="MobiDB-lite"/>
    </source>
</evidence>
<feature type="region of interest" description="Disordered" evidence="1">
    <location>
        <begin position="44"/>
        <end position="69"/>
    </location>
</feature>
<organism evidence="2 3">
    <name type="scientific">Streptomyces malaysiensis</name>
    <dbReference type="NCBI Taxonomy" id="92644"/>
    <lineage>
        <taxon>Bacteria</taxon>
        <taxon>Bacillati</taxon>
        <taxon>Actinomycetota</taxon>
        <taxon>Actinomycetes</taxon>
        <taxon>Kitasatosporales</taxon>
        <taxon>Streptomycetaceae</taxon>
        <taxon>Streptomyces</taxon>
        <taxon>Streptomyces violaceusniger group</taxon>
    </lineage>
</organism>
<proteinExistence type="predicted"/>
<evidence type="ECO:0000313" key="2">
    <source>
        <dbReference type="EMBL" id="PNG90452.1"/>
    </source>
</evidence>
<comment type="caution">
    <text evidence="2">The sequence shown here is derived from an EMBL/GenBank/DDBJ whole genome shotgun (WGS) entry which is preliminary data.</text>
</comment>
<dbReference type="Proteomes" id="UP000236520">
    <property type="component" value="Unassembled WGS sequence"/>
</dbReference>
<feature type="compositionally biased region" description="Basic and acidic residues" evidence="1">
    <location>
        <begin position="44"/>
        <end position="58"/>
    </location>
</feature>
<evidence type="ECO:0000313" key="3">
    <source>
        <dbReference type="Proteomes" id="UP000236520"/>
    </source>
</evidence>